<keyword evidence="5" id="KW-1185">Reference proteome</keyword>
<evidence type="ECO:0000313" key="4">
    <source>
        <dbReference type="EMBL" id="TNB46476.1"/>
    </source>
</evidence>
<proteinExistence type="predicted"/>
<feature type="domain" description="DUF218" evidence="3">
    <location>
        <begin position="68"/>
        <end position="195"/>
    </location>
</feature>
<evidence type="ECO:0000259" key="3">
    <source>
        <dbReference type="Pfam" id="PF02698"/>
    </source>
</evidence>
<accession>A0A5C4JLU7</accession>
<evidence type="ECO:0000256" key="2">
    <source>
        <dbReference type="SAM" id="Phobius"/>
    </source>
</evidence>
<reference evidence="4 5" key="2">
    <citation type="submission" date="2019-06" db="EMBL/GenBank/DDBJ databases">
        <title>Martelella lutilitoris sp. nov., isolated from a tidal mudflat.</title>
        <authorList>
            <person name="Kim Y.-J."/>
        </authorList>
    </citation>
    <scope>NUCLEOTIDE SEQUENCE [LARGE SCALE GENOMIC DNA]</scope>
    <source>
        <strain evidence="4 5">GH2-6</strain>
    </source>
</reference>
<protein>
    <submittedName>
        <fullName evidence="4">YdcF family protein</fullName>
    </submittedName>
</protein>
<keyword evidence="2" id="KW-0812">Transmembrane</keyword>
<name>A0A5C4JLU7_9HYPH</name>
<dbReference type="OrthoDB" id="9812311at2"/>
<keyword evidence="2" id="KW-1133">Transmembrane helix</keyword>
<dbReference type="PANTHER" id="PTHR30336:SF4">
    <property type="entry name" value="ENVELOPE BIOGENESIS FACTOR ELYC"/>
    <property type="match status" value="1"/>
</dbReference>
<keyword evidence="2" id="KW-0472">Membrane</keyword>
<reference evidence="4 5" key="1">
    <citation type="submission" date="2019-05" db="EMBL/GenBank/DDBJ databases">
        <authorList>
            <person name="Lee S.D."/>
        </authorList>
    </citation>
    <scope>NUCLEOTIDE SEQUENCE [LARGE SCALE GENOMIC DNA]</scope>
    <source>
        <strain evidence="4 5">GH2-6</strain>
    </source>
</reference>
<evidence type="ECO:0000313" key="5">
    <source>
        <dbReference type="Proteomes" id="UP000307874"/>
    </source>
</evidence>
<evidence type="ECO:0000256" key="1">
    <source>
        <dbReference type="SAM" id="MobiDB-lite"/>
    </source>
</evidence>
<feature type="compositionally biased region" description="Basic and acidic residues" evidence="1">
    <location>
        <begin position="1"/>
        <end position="11"/>
    </location>
</feature>
<comment type="caution">
    <text evidence="4">The sequence shown here is derived from an EMBL/GenBank/DDBJ whole genome shotgun (WGS) entry which is preliminary data.</text>
</comment>
<dbReference type="Pfam" id="PF02698">
    <property type="entry name" value="DUF218"/>
    <property type="match status" value="1"/>
</dbReference>
<feature type="transmembrane region" description="Helical" evidence="2">
    <location>
        <begin position="29"/>
        <end position="52"/>
    </location>
</feature>
<gene>
    <name evidence="4" type="ORF">FF124_18350</name>
</gene>
<dbReference type="PANTHER" id="PTHR30336">
    <property type="entry name" value="INNER MEMBRANE PROTEIN, PROBABLE PERMEASE"/>
    <property type="match status" value="1"/>
</dbReference>
<dbReference type="CDD" id="cd06259">
    <property type="entry name" value="YdcF-like"/>
    <property type="match status" value="1"/>
</dbReference>
<sequence length="229" mass="25080">MMKNELGKPPEKSGNGDGARGRSVTRRGFVLRAVLVAALAALTAFGVGFAWFTVRVLSERPPSIYETDAIVVLTGGARRIDEALLLLAEGAGERLLISGVNPSTTPESIRKTTGGDSQLFECCVDFGYEALDTYGNAVETRKWIEEHGYRRVLVVTSAYHLPRGLFELRHIDPETVFVGYPVPLGEGAGPWYDNLRYVKVLGSEYLKFLGAHVRAVTGLRVLRPAKQET</sequence>
<feature type="region of interest" description="Disordered" evidence="1">
    <location>
        <begin position="1"/>
        <end position="22"/>
    </location>
</feature>
<dbReference type="GO" id="GO:0043164">
    <property type="term" value="P:Gram-negative-bacterium-type cell wall biogenesis"/>
    <property type="evidence" value="ECO:0007669"/>
    <property type="project" value="TreeGrafter"/>
</dbReference>
<dbReference type="EMBL" id="VCLB01000010">
    <property type="protein sequence ID" value="TNB46476.1"/>
    <property type="molecule type" value="Genomic_DNA"/>
</dbReference>
<dbReference type="AlphaFoldDB" id="A0A5C4JLU7"/>
<dbReference type="Proteomes" id="UP000307874">
    <property type="component" value="Unassembled WGS sequence"/>
</dbReference>
<organism evidence="4 5">
    <name type="scientific">Martelella lutilitoris</name>
    <dbReference type="NCBI Taxonomy" id="2583532"/>
    <lineage>
        <taxon>Bacteria</taxon>
        <taxon>Pseudomonadati</taxon>
        <taxon>Pseudomonadota</taxon>
        <taxon>Alphaproteobacteria</taxon>
        <taxon>Hyphomicrobiales</taxon>
        <taxon>Aurantimonadaceae</taxon>
        <taxon>Martelella</taxon>
    </lineage>
</organism>
<dbReference type="GO" id="GO:0000270">
    <property type="term" value="P:peptidoglycan metabolic process"/>
    <property type="evidence" value="ECO:0007669"/>
    <property type="project" value="TreeGrafter"/>
</dbReference>
<dbReference type="GO" id="GO:0005886">
    <property type="term" value="C:plasma membrane"/>
    <property type="evidence" value="ECO:0007669"/>
    <property type="project" value="TreeGrafter"/>
</dbReference>
<dbReference type="InterPro" id="IPR003848">
    <property type="entry name" value="DUF218"/>
</dbReference>
<dbReference type="InterPro" id="IPR051599">
    <property type="entry name" value="Cell_Envelope_Assoc"/>
</dbReference>